<evidence type="ECO:0000256" key="5">
    <source>
        <dbReference type="RuleBase" id="RU004508"/>
    </source>
</evidence>
<dbReference type="PANTHER" id="PTHR30244">
    <property type="entry name" value="TRANSAMINASE"/>
    <property type="match status" value="1"/>
</dbReference>
<comment type="similarity">
    <text evidence="2 5">Belongs to the DegT/DnrJ/EryC1 family.</text>
</comment>
<dbReference type="Gene3D" id="3.40.640.10">
    <property type="entry name" value="Type I PLP-dependent aspartate aminotransferase-like (Major domain)"/>
    <property type="match status" value="1"/>
</dbReference>
<dbReference type="InterPro" id="IPR015422">
    <property type="entry name" value="PyrdxlP-dep_Trfase_small"/>
</dbReference>
<sequence>MNHHPSTIGPDMQATVVPLASPHRDVARYEADLIEVTRRVIASGSYIGGPELDALEKALARAIGTEAATGVGSGTDALIFAMQAAGIARGDEVIVPSHTAGPSVAAINALSATPVFVDVEFDTACIDVNRVAAAIGPRTKAILAVHLYGHPARIEELVRLAADHGISLIEDCAQAQGARLMDRPVGSFGRFGCFSFYPTKNLGAIGDAGAVAGSTDGVSLVRQLRTYGWREPQFAEIPGGRCSRLDELQAGFLNVRLKGLDEDVRARREIARAYNERLAGLPIALPVEHKGAYHAYHLFVVKSDRRDALKEHLAKSGVMTGIHYPFPAHRQPGLTAGGRIEGTLDVTDRLQKQILSLPIFATMSGGEVDRVAEAVRRFFGN</sequence>
<dbReference type="Proteomes" id="UP000246085">
    <property type="component" value="Chromosome BRAD3257"/>
</dbReference>
<evidence type="ECO:0000313" key="6">
    <source>
        <dbReference type="EMBL" id="SPP94161.1"/>
    </source>
</evidence>
<dbReference type="EMBL" id="LS398110">
    <property type="protein sequence ID" value="SPP94161.1"/>
    <property type="molecule type" value="Genomic_DNA"/>
</dbReference>
<protein>
    <submittedName>
        <fullName evidence="6">Daunorubicin biosynthesis sensory transduction protein DnrJ</fullName>
    </submittedName>
</protein>
<dbReference type="Pfam" id="PF01041">
    <property type="entry name" value="DegT_DnrJ_EryC1"/>
    <property type="match status" value="1"/>
</dbReference>
<accession>A0A2U3PYC3</accession>
<dbReference type="GO" id="GO:0030170">
    <property type="term" value="F:pyridoxal phosphate binding"/>
    <property type="evidence" value="ECO:0007669"/>
    <property type="project" value="TreeGrafter"/>
</dbReference>
<organism evidence="6 7">
    <name type="scientific">Bradyrhizobium vignae</name>
    <dbReference type="NCBI Taxonomy" id="1549949"/>
    <lineage>
        <taxon>Bacteria</taxon>
        <taxon>Pseudomonadati</taxon>
        <taxon>Pseudomonadota</taxon>
        <taxon>Alphaproteobacteria</taxon>
        <taxon>Hyphomicrobiales</taxon>
        <taxon>Nitrobacteraceae</taxon>
        <taxon>Bradyrhizobium</taxon>
    </lineage>
</organism>
<evidence type="ECO:0000313" key="7">
    <source>
        <dbReference type="Proteomes" id="UP000246085"/>
    </source>
</evidence>
<dbReference type="InterPro" id="IPR015421">
    <property type="entry name" value="PyrdxlP-dep_Trfase_major"/>
</dbReference>
<evidence type="ECO:0000256" key="2">
    <source>
        <dbReference type="ARBA" id="ARBA00037999"/>
    </source>
</evidence>
<dbReference type="SUPFAM" id="SSF53383">
    <property type="entry name" value="PLP-dependent transferases"/>
    <property type="match status" value="1"/>
</dbReference>
<gene>
    <name evidence="6" type="primary">dnrJ</name>
    <name evidence="6" type="ORF">BRAD3257_3115</name>
</gene>
<dbReference type="InterPro" id="IPR000653">
    <property type="entry name" value="DegT/StrS_aminotransferase"/>
</dbReference>
<proteinExistence type="inferred from homology"/>
<evidence type="ECO:0000256" key="1">
    <source>
        <dbReference type="ARBA" id="ARBA00022898"/>
    </source>
</evidence>
<feature type="active site" description="Proton acceptor" evidence="3">
    <location>
        <position position="200"/>
    </location>
</feature>
<keyword evidence="1 4" id="KW-0663">Pyridoxal phosphate</keyword>
<dbReference type="InterPro" id="IPR015424">
    <property type="entry name" value="PyrdxlP-dep_Trfase"/>
</dbReference>
<dbReference type="CDD" id="cd00616">
    <property type="entry name" value="AHBA_syn"/>
    <property type="match status" value="1"/>
</dbReference>
<feature type="modified residue" description="N6-(pyridoxal phosphate)lysine" evidence="4">
    <location>
        <position position="200"/>
    </location>
</feature>
<dbReference type="PIRSF" id="PIRSF000390">
    <property type="entry name" value="PLP_StrS"/>
    <property type="match status" value="1"/>
</dbReference>
<dbReference type="AlphaFoldDB" id="A0A2U3PYC3"/>
<dbReference type="GO" id="GO:0008483">
    <property type="term" value="F:transaminase activity"/>
    <property type="evidence" value="ECO:0007669"/>
    <property type="project" value="TreeGrafter"/>
</dbReference>
<dbReference type="PANTHER" id="PTHR30244:SF36">
    <property type="entry name" value="3-OXO-GLUCOSE-6-PHOSPHATE:GLUTAMATE AMINOTRANSFERASE"/>
    <property type="match status" value="1"/>
</dbReference>
<dbReference type="GO" id="GO:0000271">
    <property type="term" value="P:polysaccharide biosynthetic process"/>
    <property type="evidence" value="ECO:0007669"/>
    <property type="project" value="TreeGrafter"/>
</dbReference>
<dbReference type="Gene3D" id="3.90.1150.10">
    <property type="entry name" value="Aspartate Aminotransferase, domain 1"/>
    <property type="match status" value="1"/>
</dbReference>
<name>A0A2U3PYC3_9BRAD</name>
<evidence type="ECO:0000256" key="4">
    <source>
        <dbReference type="PIRSR" id="PIRSR000390-2"/>
    </source>
</evidence>
<dbReference type="KEGG" id="bvz:BRAD3257_3115"/>
<reference evidence="6 7" key="1">
    <citation type="submission" date="2018-03" db="EMBL/GenBank/DDBJ databases">
        <authorList>
            <person name="Gully D."/>
        </authorList>
    </citation>
    <scope>NUCLEOTIDE SEQUENCE [LARGE SCALE GENOMIC DNA]</scope>
    <source>
        <strain evidence="6">ORS3257</strain>
    </source>
</reference>
<evidence type="ECO:0000256" key="3">
    <source>
        <dbReference type="PIRSR" id="PIRSR000390-1"/>
    </source>
</evidence>